<feature type="region of interest" description="Disordered" evidence="1">
    <location>
        <begin position="574"/>
        <end position="605"/>
    </location>
</feature>
<protein>
    <recommendedName>
        <fullName evidence="2">LTD domain-containing protein</fullName>
    </recommendedName>
</protein>
<proteinExistence type="predicted"/>
<name>A0A2A8CY02_9BACT</name>
<evidence type="ECO:0000256" key="1">
    <source>
        <dbReference type="SAM" id="MobiDB-lite"/>
    </source>
</evidence>
<reference evidence="3 4" key="1">
    <citation type="submission" date="2017-10" db="EMBL/GenBank/DDBJ databases">
        <title>Draft genome of Longibacter Salinarum.</title>
        <authorList>
            <person name="Goh K.M."/>
            <person name="Shamsir M.S."/>
            <person name="Lim S.W."/>
        </authorList>
    </citation>
    <scope>NUCLEOTIDE SEQUENCE [LARGE SCALE GENOMIC DNA]</scope>
    <source>
        <strain evidence="3 4">KCTC 52045</strain>
    </source>
</reference>
<dbReference type="Gene3D" id="2.60.40.1260">
    <property type="entry name" value="Lamin Tail domain"/>
    <property type="match status" value="1"/>
</dbReference>
<feature type="domain" description="LTD" evidence="2">
    <location>
        <begin position="41"/>
        <end position="162"/>
    </location>
</feature>
<dbReference type="InterPro" id="IPR001322">
    <property type="entry name" value="Lamin_tail_dom"/>
</dbReference>
<keyword evidence="4" id="KW-1185">Reference proteome</keyword>
<organism evidence="3 4">
    <name type="scientific">Longibacter salinarum</name>
    <dbReference type="NCBI Taxonomy" id="1850348"/>
    <lineage>
        <taxon>Bacteria</taxon>
        <taxon>Pseudomonadati</taxon>
        <taxon>Rhodothermota</taxon>
        <taxon>Rhodothermia</taxon>
        <taxon>Rhodothermales</taxon>
        <taxon>Salisaetaceae</taxon>
        <taxon>Longibacter</taxon>
    </lineage>
</organism>
<dbReference type="EMBL" id="PDEQ01000004">
    <property type="protein sequence ID" value="PEN13592.1"/>
    <property type="molecule type" value="Genomic_DNA"/>
</dbReference>
<dbReference type="PROSITE" id="PS51841">
    <property type="entry name" value="LTD"/>
    <property type="match status" value="1"/>
</dbReference>
<dbReference type="SUPFAM" id="SSF74853">
    <property type="entry name" value="Lamin A/C globular tail domain"/>
    <property type="match status" value="1"/>
</dbReference>
<dbReference type="Pfam" id="PF00932">
    <property type="entry name" value="LTD"/>
    <property type="match status" value="1"/>
</dbReference>
<dbReference type="AlphaFoldDB" id="A0A2A8CY02"/>
<evidence type="ECO:0000313" key="3">
    <source>
        <dbReference type="EMBL" id="PEN13592.1"/>
    </source>
</evidence>
<comment type="caution">
    <text evidence="3">The sequence shown here is derived from an EMBL/GenBank/DDBJ whole genome shotgun (WGS) entry which is preliminary data.</text>
</comment>
<evidence type="ECO:0000259" key="2">
    <source>
        <dbReference type="PROSITE" id="PS51841"/>
    </source>
</evidence>
<dbReference type="InterPro" id="IPR036415">
    <property type="entry name" value="Lamin_tail_dom_sf"/>
</dbReference>
<sequence length="788" mass="85119">MGANETNRHVGAPFPLQRSRGPMTCRRCICFGSLLFAFALTVTPVRAQAVGISEILYNGLSESDATELEWIEVYNEGNDPVSLQGWSLVDPTPSESESASHTISSEVSIAPGNYAVLCGTSTTHVVCDYTYNGIDLGDAADDIVLRDGQGNLQDQISYGGTDWPSVASGESATFTGQSIGDNATDAKWAAQSTQLGYVQPSNNAGTPRLRGPQQELPVKAVLTSVAGWRQLAPPMTGLTVGDVADDTHIQGVEGAYPNAYTTIYLSYDAPGTETSGEHWVEASSVDDALAHGHGYMMYVYAQDLGSVLSFEGPGPTSDVTATNLPTSRKWHYMGNPFPNAIDVDGLNLVAQGFQSNVLVWDPGVGSYKLVLPIAGDEVDGSDDIAAHQGFFAEFDTENWSGEDFTSLTYDMGYQVPTRPTFHKSQPATTQPSPSGPVSIRLRVTAMNGFETVAYDEAAAVMLHPDAGYGWDAWDATKLVPLAWPTVALSFPSTGDHAHRRAVSSIPTDLDGEYVQPIFVDESGTDATSYRISWDGADALPPWWSIELETPNGTIDLRENQSVTLDASIASKSKSLTLPPAASRKPNPLPDNPFMSRKSGTSPLTLRIDPGVPVAARIWNDGNRIHAEWHQPADTEHPIYVEWKRDGAFVAAEGTVTESGNGMNRFESNALENGSYQVRLVRRVGQKTEHLVVEKTAVIQDEDAMTVRVGPTPVVDRSAVRIRTADDVNVRAELFDVLGRRVATLHNGALTARREVRLPLQADQLSAGMYVLRVQAGKQTYTDKIVVAR</sequence>
<dbReference type="OrthoDB" id="1493708at2"/>
<accession>A0A2A8CY02</accession>
<dbReference type="Proteomes" id="UP000220102">
    <property type="component" value="Unassembled WGS sequence"/>
</dbReference>
<dbReference type="InterPro" id="IPR026444">
    <property type="entry name" value="Secre_tail"/>
</dbReference>
<gene>
    <name evidence="3" type="ORF">CRI94_09805</name>
</gene>
<evidence type="ECO:0000313" key="4">
    <source>
        <dbReference type="Proteomes" id="UP000220102"/>
    </source>
</evidence>
<dbReference type="NCBIfam" id="TIGR04183">
    <property type="entry name" value="Por_Secre_tail"/>
    <property type="match status" value="1"/>
</dbReference>